<dbReference type="Proteomes" id="UP001221898">
    <property type="component" value="Unassembled WGS sequence"/>
</dbReference>
<dbReference type="GO" id="GO:0003779">
    <property type="term" value="F:actin binding"/>
    <property type="evidence" value="ECO:0007669"/>
    <property type="project" value="InterPro"/>
</dbReference>
<accession>A0AAD7SQ32</accession>
<keyword evidence="3" id="KW-1185">Reference proteome</keyword>
<feature type="compositionally biased region" description="Basic and acidic residues" evidence="1">
    <location>
        <begin position="241"/>
        <end position="260"/>
    </location>
</feature>
<dbReference type="GO" id="GO:0007165">
    <property type="term" value="P:signal transduction"/>
    <property type="evidence" value="ECO:0007669"/>
    <property type="project" value="InterPro"/>
</dbReference>
<feature type="region of interest" description="Disordered" evidence="1">
    <location>
        <begin position="279"/>
        <end position="304"/>
    </location>
</feature>
<feature type="compositionally biased region" description="Polar residues" evidence="1">
    <location>
        <begin position="113"/>
        <end position="122"/>
    </location>
</feature>
<dbReference type="PANTHER" id="PTHR18949:SF1">
    <property type="entry name" value="LYMPHOCYTE-SPECIFIC PROTEIN 1"/>
    <property type="match status" value="1"/>
</dbReference>
<feature type="compositionally biased region" description="Gly residues" evidence="1">
    <location>
        <begin position="185"/>
        <end position="223"/>
    </location>
</feature>
<dbReference type="PRINTS" id="PR01083">
    <property type="entry name" value="LYMPHSPCIFIC"/>
</dbReference>
<feature type="compositionally biased region" description="Basic and acidic residues" evidence="1">
    <location>
        <begin position="125"/>
        <end position="176"/>
    </location>
</feature>
<comment type="caution">
    <text evidence="2">The sequence shown here is derived from an EMBL/GenBank/DDBJ whole genome shotgun (WGS) entry which is preliminary data.</text>
</comment>
<dbReference type="AlphaFoldDB" id="A0AAD7SQ32"/>
<evidence type="ECO:0000256" key="1">
    <source>
        <dbReference type="SAM" id="MobiDB-lite"/>
    </source>
</evidence>
<evidence type="ECO:0000313" key="3">
    <source>
        <dbReference type="Proteomes" id="UP001221898"/>
    </source>
</evidence>
<evidence type="ECO:0008006" key="4">
    <source>
        <dbReference type="Google" id="ProtNLM"/>
    </source>
</evidence>
<dbReference type="InterPro" id="IPR002211">
    <property type="entry name" value="Lymphspecific"/>
</dbReference>
<dbReference type="InterPro" id="IPR006018">
    <property type="entry name" value="Caldesmon_LSP"/>
</dbReference>
<dbReference type="PANTHER" id="PTHR18949">
    <property type="entry name" value="CALDESMON"/>
    <property type="match status" value="1"/>
</dbReference>
<name>A0AAD7SQ32_9TELE</name>
<dbReference type="Pfam" id="PF02029">
    <property type="entry name" value="Caldesmon"/>
    <property type="match status" value="1"/>
</dbReference>
<dbReference type="EMBL" id="JAINUG010000043">
    <property type="protein sequence ID" value="KAJ8406538.1"/>
    <property type="molecule type" value="Genomic_DNA"/>
</dbReference>
<sequence>MSGTVLRRSTSKQGLQNLLRATAQRSMEDAEEIERERRRRVKEAARTTPRGGTNSPQEGGRVSPTEDSILEGQMKPSCQTALEEDEGFSDWTVKLGRLHQRFPEQSPDGDASTDGTPLTHPTSRQKKEERMNKDECERKESERSVEQEQRERQEEERRDVKKIELDREEKEEKGEEKETEQEPQGVGGGGCGGGGGEDAGQPAGAGAGGAVEEAIGGGGGAGGAKEKKGGAAKGPRRRRAQERAEEHQRKVQEEEDRRRMRAEIERRRTEAAERMNLIITEGEEPFNPLSPKSPTFKNEREERVTAENTFSITERTESLNRSLKKNNRVKKTQLPELVSKIDGRLELYTHALETSSREGRQALADIPSPPEPLASKKSLFEAREAWRQSSAKSLQYKDVECLKVGVADLISHWVKGNHVICSRNSPSKPSDVKAGDVLHKKNLWESVRAAASSAGSAGTGSLCGKRYRFVVTGHGKYEKMPVGTDEHNDYLSANSTVYRWAPSCEAITTGAMRVCD</sequence>
<protein>
    <recommendedName>
        <fullName evidence="4">Non-muscle caldesmon-like</fullName>
    </recommendedName>
</protein>
<organism evidence="2 3">
    <name type="scientific">Aldrovandia affinis</name>
    <dbReference type="NCBI Taxonomy" id="143900"/>
    <lineage>
        <taxon>Eukaryota</taxon>
        <taxon>Metazoa</taxon>
        <taxon>Chordata</taxon>
        <taxon>Craniata</taxon>
        <taxon>Vertebrata</taxon>
        <taxon>Euteleostomi</taxon>
        <taxon>Actinopterygii</taxon>
        <taxon>Neopterygii</taxon>
        <taxon>Teleostei</taxon>
        <taxon>Notacanthiformes</taxon>
        <taxon>Halosauridae</taxon>
        <taxon>Aldrovandia</taxon>
    </lineage>
</organism>
<feature type="compositionally biased region" description="Polar residues" evidence="1">
    <location>
        <begin position="1"/>
        <end position="16"/>
    </location>
</feature>
<proteinExistence type="predicted"/>
<reference evidence="2" key="1">
    <citation type="journal article" date="2023" name="Science">
        <title>Genome structures resolve the early diversification of teleost fishes.</title>
        <authorList>
            <person name="Parey E."/>
            <person name="Louis A."/>
            <person name="Montfort J."/>
            <person name="Bouchez O."/>
            <person name="Roques C."/>
            <person name="Iampietro C."/>
            <person name="Lluch J."/>
            <person name="Castinel A."/>
            <person name="Donnadieu C."/>
            <person name="Desvignes T."/>
            <person name="Floi Bucao C."/>
            <person name="Jouanno E."/>
            <person name="Wen M."/>
            <person name="Mejri S."/>
            <person name="Dirks R."/>
            <person name="Jansen H."/>
            <person name="Henkel C."/>
            <person name="Chen W.J."/>
            <person name="Zahm M."/>
            <person name="Cabau C."/>
            <person name="Klopp C."/>
            <person name="Thompson A.W."/>
            <person name="Robinson-Rechavi M."/>
            <person name="Braasch I."/>
            <person name="Lecointre G."/>
            <person name="Bobe J."/>
            <person name="Postlethwait J.H."/>
            <person name="Berthelot C."/>
            <person name="Roest Crollius H."/>
            <person name="Guiguen Y."/>
        </authorList>
    </citation>
    <scope>NUCLEOTIDE SEQUENCE</scope>
    <source>
        <strain evidence="2">NC1722</strain>
    </source>
</reference>
<gene>
    <name evidence="2" type="ORF">AAFF_G00301120</name>
</gene>
<feature type="region of interest" description="Disordered" evidence="1">
    <location>
        <begin position="1"/>
        <end position="260"/>
    </location>
</feature>
<evidence type="ECO:0000313" key="2">
    <source>
        <dbReference type="EMBL" id="KAJ8406538.1"/>
    </source>
</evidence>